<protein>
    <submittedName>
        <fullName evidence="1">Uncharacterized protein</fullName>
    </submittedName>
</protein>
<evidence type="ECO:0000313" key="2">
    <source>
        <dbReference type="Proteomes" id="UP001152795"/>
    </source>
</evidence>
<comment type="caution">
    <text evidence="1">The sequence shown here is derived from an EMBL/GenBank/DDBJ whole genome shotgun (WGS) entry which is preliminary data.</text>
</comment>
<gene>
    <name evidence="1" type="ORF">PACLA_8A010910</name>
</gene>
<dbReference type="Gene3D" id="1.20.1070.10">
    <property type="entry name" value="Rhodopsin 7-helix transmembrane proteins"/>
    <property type="match status" value="1"/>
</dbReference>
<sequence>MNSLLQNESGPRGQESLVGIQETDFQRIRHHRNTRTFLVSAVSVGIFATALIPFEIWWISDANNFGIFKSDYAGWFYLSYMIGSSSVNPFIYGVLDKKLVESFKRSVKRRNN</sequence>
<dbReference type="EMBL" id="CACRXK020022873">
    <property type="protein sequence ID" value="CAB4037239.1"/>
    <property type="molecule type" value="Genomic_DNA"/>
</dbReference>
<accession>A0A6S7LQ03</accession>
<evidence type="ECO:0000313" key="1">
    <source>
        <dbReference type="EMBL" id="CAB4037239.1"/>
    </source>
</evidence>
<dbReference type="AlphaFoldDB" id="A0A6S7LQ03"/>
<organism evidence="1 2">
    <name type="scientific">Paramuricea clavata</name>
    <name type="common">Red gorgonian</name>
    <name type="synonym">Violescent sea-whip</name>
    <dbReference type="NCBI Taxonomy" id="317549"/>
    <lineage>
        <taxon>Eukaryota</taxon>
        <taxon>Metazoa</taxon>
        <taxon>Cnidaria</taxon>
        <taxon>Anthozoa</taxon>
        <taxon>Octocorallia</taxon>
        <taxon>Malacalcyonacea</taxon>
        <taxon>Plexauridae</taxon>
        <taxon>Paramuricea</taxon>
    </lineage>
</organism>
<keyword evidence="2" id="KW-1185">Reference proteome</keyword>
<dbReference type="SUPFAM" id="SSF81321">
    <property type="entry name" value="Family A G protein-coupled receptor-like"/>
    <property type="match status" value="1"/>
</dbReference>
<dbReference type="Proteomes" id="UP001152795">
    <property type="component" value="Unassembled WGS sequence"/>
</dbReference>
<reference evidence="1" key="1">
    <citation type="submission" date="2020-04" db="EMBL/GenBank/DDBJ databases">
        <authorList>
            <person name="Alioto T."/>
            <person name="Alioto T."/>
            <person name="Gomez Garrido J."/>
        </authorList>
    </citation>
    <scope>NUCLEOTIDE SEQUENCE</scope>
    <source>
        <strain evidence="1">A484AB</strain>
    </source>
</reference>
<proteinExistence type="predicted"/>
<name>A0A6S7LQ03_PARCT</name>